<dbReference type="InParanoid" id="A0A059BT58"/>
<accession>A0A059BT58</accession>
<feature type="chain" id="PRO_5001569005" evidence="1">
    <location>
        <begin position="27"/>
        <end position="118"/>
    </location>
</feature>
<dbReference type="Gramene" id="KCW69131">
    <property type="protein sequence ID" value="KCW69131"/>
    <property type="gene ID" value="EUGRSUZ_F02668"/>
</dbReference>
<evidence type="ECO:0000313" key="2">
    <source>
        <dbReference type="EMBL" id="KCW69131.1"/>
    </source>
</evidence>
<gene>
    <name evidence="2" type="ORF">EUGRSUZ_F02668</name>
</gene>
<dbReference type="AlphaFoldDB" id="A0A059BT58"/>
<feature type="signal peptide" evidence="1">
    <location>
        <begin position="1"/>
        <end position="26"/>
    </location>
</feature>
<proteinExistence type="predicted"/>
<protein>
    <submittedName>
        <fullName evidence="2">Uncharacterized protein</fullName>
    </submittedName>
</protein>
<keyword evidence="1" id="KW-0732">Signal</keyword>
<reference evidence="2" key="1">
    <citation type="submission" date="2013-07" db="EMBL/GenBank/DDBJ databases">
        <title>The genome of Eucalyptus grandis.</title>
        <authorList>
            <person name="Schmutz J."/>
            <person name="Hayes R."/>
            <person name="Myburg A."/>
            <person name="Tuskan G."/>
            <person name="Grattapaglia D."/>
            <person name="Rokhsar D.S."/>
        </authorList>
    </citation>
    <scope>NUCLEOTIDE SEQUENCE</scope>
    <source>
        <tissue evidence="2">Leaf extractions</tissue>
    </source>
</reference>
<name>A0A059BT58_EUCGR</name>
<sequence>MEMRYNGMTLLVSFSASIFCLHHLPSQPTMTVYNPVIKERRTLSFLTCVTTKKFHLPTRSCKVIIYLSKPPLMSFPHLNLEEKEENICFSISKISIAETPSNSHLITTSILQKTIQTQ</sequence>
<organism evidence="2">
    <name type="scientific">Eucalyptus grandis</name>
    <name type="common">Flooded gum</name>
    <dbReference type="NCBI Taxonomy" id="71139"/>
    <lineage>
        <taxon>Eukaryota</taxon>
        <taxon>Viridiplantae</taxon>
        <taxon>Streptophyta</taxon>
        <taxon>Embryophyta</taxon>
        <taxon>Tracheophyta</taxon>
        <taxon>Spermatophyta</taxon>
        <taxon>Magnoliopsida</taxon>
        <taxon>eudicotyledons</taxon>
        <taxon>Gunneridae</taxon>
        <taxon>Pentapetalae</taxon>
        <taxon>rosids</taxon>
        <taxon>malvids</taxon>
        <taxon>Myrtales</taxon>
        <taxon>Myrtaceae</taxon>
        <taxon>Myrtoideae</taxon>
        <taxon>Eucalypteae</taxon>
        <taxon>Eucalyptus</taxon>
    </lineage>
</organism>
<evidence type="ECO:0000256" key="1">
    <source>
        <dbReference type="SAM" id="SignalP"/>
    </source>
</evidence>
<dbReference type="EMBL" id="KK198758">
    <property type="protein sequence ID" value="KCW69131.1"/>
    <property type="molecule type" value="Genomic_DNA"/>
</dbReference>